<dbReference type="GO" id="GO:1902495">
    <property type="term" value="C:transmembrane transporter complex"/>
    <property type="evidence" value="ECO:0007669"/>
    <property type="project" value="UniProtKB-ARBA"/>
</dbReference>
<dbReference type="InterPro" id="IPR003439">
    <property type="entry name" value="ABC_transporter-like_ATP-bd"/>
</dbReference>
<sequence>MTAEQITYHVTTGEGDLRILDDVSLSIYPQERVAIVGRSGSGKSTLLGVLAGLDQPSSGRVTLLGHPLDGLDEDERARLRQRRVGFVFQSFQLLEDMTALMNVALPLKMAGQDKAESRAAEWLERVGLGDRLHHYPAQLSGGEQQRVAIARAFITSPTLIFADEPTGNLDDTTGQHVIDLLFALNRDEGVTLVLVTHDPVLADACDRRLTLEKGRLVEGGGAH</sequence>
<gene>
    <name evidence="6" type="ORF">AAIA72_01140</name>
</gene>
<dbReference type="PROSITE" id="PS00211">
    <property type="entry name" value="ABC_TRANSPORTER_1"/>
    <property type="match status" value="1"/>
</dbReference>
<dbReference type="PROSITE" id="PS50893">
    <property type="entry name" value="ABC_TRANSPORTER_2"/>
    <property type="match status" value="1"/>
</dbReference>
<dbReference type="AlphaFoldDB" id="A0AB39UXW0"/>
<dbReference type="GO" id="GO:0022857">
    <property type="term" value="F:transmembrane transporter activity"/>
    <property type="evidence" value="ECO:0007669"/>
    <property type="project" value="TreeGrafter"/>
</dbReference>
<keyword evidence="3 6" id="KW-0067">ATP-binding</keyword>
<evidence type="ECO:0000256" key="4">
    <source>
        <dbReference type="ARBA" id="ARBA00038388"/>
    </source>
</evidence>
<dbReference type="InterPro" id="IPR003593">
    <property type="entry name" value="AAA+_ATPase"/>
</dbReference>
<accession>A0AB39UXW0</accession>
<dbReference type="InterPro" id="IPR015854">
    <property type="entry name" value="ABC_transpr_LolD-like"/>
</dbReference>
<dbReference type="RefSeq" id="WP_369601622.1">
    <property type="nucleotide sequence ID" value="NZ_CP154858.1"/>
</dbReference>
<evidence type="ECO:0000256" key="2">
    <source>
        <dbReference type="ARBA" id="ARBA00022741"/>
    </source>
</evidence>
<proteinExistence type="inferred from homology"/>
<feature type="domain" description="ABC transporter" evidence="5">
    <location>
        <begin position="1"/>
        <end position="223"/>
    </location>
</feature>
<dbReference type="SMART" id="SM00382">
    <property type="entry name" value="AAA"/>
    <property type="match status" value="1"/>
</dbReference>
<dbReference type="SUPFAM" id="SSF52540">
    <property type="entry name" value="P-loop containing nucleoside triphosphate hydrolases"/>
    <property type="match status" value="1"/>
</dbReference>
<evidence type="ECO:0000256" key="1">
    <source>
        <dbReference type="ARBA" id="ARBA00022448"/>
    </source>
</evidence>
<dbReference type="KEGG" id="tcd:AAIA72_01140"/>
<reference evidence="6" key="1">
    <citation type="submission" date="2024-05" db="EMBL/GenBank/DDBJ databases">
        <title>Genome sequencing of novel strain.</title>
        <authorList>
            <person name="Ganbat D."/>
            <person name="Ganbat S."/>
            <person name="Lee S.-J."/>
        </authorList>
    </citation>
    <scope>NUCLEOTIDE SEQUENCE</scope>
    <source>
        <strain evidence="6">SMD15-11</strain>
    </source>
</reference>
<dbReference type="EMBL" id="CP154858">
    <property type="protein sequence ID" value="XDT72616.1"/>
    <property type="molecule type" value="Genomic_DNA"/>
</dbReference>
<protein>
    <submittedName>
        <fullName evidence="6">ABC transporter ATP-binding protein</fullName>
    </submittedName>
</protein>
<dbReference type="CDD" id="cd03255">
    <property type="entry name" value="ABC_MJ0796_LolCDE_FtsE"/>
    <property type="match status" value="1"/>
</dbReference>
<name>A0AB39UXW0_9GAMM</name>
<dbReference type="GO" id="GO:0016887">
    <property type="term" value="F:ATP hydrolysis activity"/>
    <property type="evidence" value="ECO:0007669"/>
    <property type="project" value="InterPro"/>
</dbReference>
<keyword evidence="2" id="KW-0547">Nucleotide-binding</keyword>
<comment type="similarity">
    <text evidence="4">Belongs to the ABC transporter superfamily. Macrolide exporter (TC 3.A.1.122) family.</text>
</comment>
<dbReference type="InterPro" id="IPR017871">
    <property type="entry name" value="ABC_transporter-like_CS"/>
</dbReference>
<evidence type="ECO:0000313" key="6">
    <source>
        <dbReference type="EMBL" id="XDT72616.1"/>
    </source>
</evidence>
<organism evidence="6">
    <name type="scientific">Thermohahella caldifontis</name>
    <dbReference type="NCBI Taxonomy" id="3142973"/>
    <lineage>
        <taxon>Bacteria</taxon>
        <taxon>Pseudomonadati</taxon>
        <taxon>Pseudomonadota</taxon>
        <taxon>Gammaproteobacteria</taxon>
        <taxon>Oceanospirillales</taxon>
        <taxon>Hahellaceae</taxon>
        <taxon>Thermohahella</taxon>
    </lineage>
</organism>
<dbReference type="InterPro" id="IPR017911">
    <property type="entry name" value="MacB-like_ATP-bd"/>
</dbReference>
<dbReference type="PANTHER" id="PTHR24220">
    <property type="entry name" value="IMPORT ATP-BINDING PROTEIN"/>
    <property type="match status" value="1"/>
</dbReference>
<dbReference type="InterPro" id="IPR027417">
    <property type="entry name" value="P-loop_NTPase"/>
</dbReference>
<dbReference type="FunFam" id="3.40.50.300:FF:000032">
    <property type="entry name" value="Export ABC transporter ATP-binding protein"/>
    <property type="match status" value="1"/>
</dbReference>
<dbReference type="PANTHER" id="PTHR24220:SF689">
    <property type="entry name" value="LIPOPROTEIN-RELEASING SYSTEM ATP-BINDING PROTEIN LOLD"/>
    <property type="match status" value="1"/>
</dbReference>
<evidence type="ECO:0000256" key="3">
    <source>
        <dbReference type="ARBA" id="ARBA00022840"/>
    </source>
</evidence>
<dbReference type="GO" id="GO:0005886">
    <property type="term" value="C:plasma membrane"/>
    <property type="evidence" value="ECO:0007669"/>
    <property type="project" value="TreeGrafter"/>
</dbReference>
<keyword evidence="1" id="KW-0813">Transport</keyword>
<dbReference type="Gene3D" id="3.40.50.300">
    <property type="entry name" value="P-loop containing nucleotide triphosphate hydrolases"/>
    <property type="match status" value="1"/>
</dbReference>
<dbReference type="Pfam" id="PF00005">
    <property type="entry name" value="ABC_tran"/>
    <property type="match status" value="1"/>
</dbReference>
<dbReference type="GO" id="GO:0005524">
    <property type="term" value="F:ATP binding"/>
    <property type="evidence" value="ECO:0007669"/>
    <property type="project" value="UniProtKB-KW"/>
</dbReference>
<evidence type="ECO:0000259" key="5">
    <source>
        <dbReference type="PROSITE" id="PS50893"/>
    </source>
</evidence>